<dbReference type="InterPro" id="IPR005479">
    <property type="entry name" value="CPAse_ATP-bd"/>
</dbReference>
<dbReference type="InterPro" id="IPR004549">
    <property type="entry name" value="Acetyl_CoA_COase_biotin_COase"/>
</dbReference>
<dbReference type="Pfam" id="PF00289">
    <property type="entry name" value="Biotin_carb_N"/>
    <property type="match status" value="1"/>
</dbReference>
<dbReference type="Gene3D" id="3.30.470.20">
    <property type="entry name" value="ATP-grasp fold, B domain"/>
    <property type="match status" value="1"/>
</dbReference>
<keyword evidence="9 18" id="KW-0547">Nucleotide-binding</keyword>
<keyword evidence="23" id="KW-1185">Reference proteome</keyword>
<dbReference type="PROSITE" id="PS50975">
    <property type="entry name" value="ATP_GRASP"/>
    <property type="match status" value="1"/>
</dbReference>
<evidence type="ECO:0000256" key="7">
    <source>
        <dbReference type="ARBA" id="ARBA00022598"/>
    </source>
</evidence>
<evidence type="ECO:0000256" key="15">
    <source>
        <dbReference type="ARBA" id="ARBA00023267"/>
    </source>
</evidence>
<evidence type="ECO:0000256" key="16">
    <source>
        <dbReference type="ARBA" id="ARBA00033786"/>
    </source>
</evidence>
<dbReference type="Proteomes" id="UP000044377">
    <property type="component" value="Unassembled WGS sequence"/>
</dbReference>
<comment type="function">
    <text evidence="1 19">This protein is a component of the acetyl coenzyme A carboxylase complex; first, biotin carboxylase catalyzes the carboxylation of the carrier protein and then the transcarboxylase transfers the carboxyl group to form malonyl-CoA.</text>
</comment>
<dbReference type="GO" id="GO:2001295">
    <property type="term" value="P:malonyl-CoA biosynthetic process"/>
    <property type="evidence" value="ECO:0007669"/>
    <property type="project" value="UniProtKB-UniPathway"/>
</dbReference>
<keyword evidence="6 19" id="KW-0444">Lipid biosynthesis</keyword>
<keyword evidence="7 19" id="KW-0436">Ligase</keyword>
<organism evidence="22 23">
    <name type="scientific">Brenneria goodwinii</name>
    <dbReference type="NCBI Taxonomy" id="1109412"/>
    <lineage>
        <taxon>Bacteria</taxon>
        <taxon>Pseudomonadati</taxon>
        <taxon>Pseudomonadota</taxon>
        <taxon>Gammaproteobacteria</taxon>
        <taxon>Enterobacterales</taxon>
        <taxon>Pectobacteriaceae</taxon>
        <taxon>Brenneria</taxon>
    </lineage>
</organism>
<proteinExistence type="predicted"/>
<dbReference type="Pfam" id="PF02785">
    <property type="entry name" value="Biotin_carb_C"/>
    <property type="match status" value="1"/>
</dbReference>
<protein>
    <recommendedName>
        <fullName evidence="5 19">Biotin carboxylase</fullName>
        <ecNumber evidence="4 19">6.3.4.14</ecNumber>
    </recommendedName>
    <alternativeName>
        <fullName evidence="16 19">Acetyl-coenzyme A carboxylase biotin carboxylase subunit A</fullName>
    </alternativeName>
</protein>
<comment type="catalytic activity">
    <reaction evidence="17 19">
        <text>N(6)-biotinyl-L-lysyl-[protein] + hydrogencarbonate + ATP = N(6)-carboxybiotinyl-L-lysyl-[protein] + ADP + phosphate + H(+)</text>
        <dbReference type="Rhea" id="RHEA:13501"/>
        <dbReference type="Rhea" id="RHEA-COMP:10505"/>
        <dbReference type="Rhea" id="RHEA-COMP:10506"/>
        <dbReference type="ChEBI" id="CHEBI:15378"/>
        <dbReference type="ChEBI" id="CHEBI:17544"/>
        <dbReference type="ChEBI" id="CHEBI:30616"/>
        <dbReference type="ChEBI" id="CHEBI:43474"/>
        <dbReference type="ChEBI" id="CHEBI:83144"/>
        <dbReference type="ChEBI" id="CHEBI:83145"/>
        <dbReference type="ChEBI" id="CHEBI:456216"/>
        <dbReference type="EC" id="6.3.4.14"/>
    </reaction>
</comment>
<evidence type="ECO:0000256" key="1">
    <source>
        <dbReference type="ARBA" id="ARBA00003761"/>
    </source>
</evidence>
<dbReference type="SUPFAM" id="SSF51246">
    <property type="entry name" value="Rudiment single hybrid motif"/>
    <property type="match status" value="1"/>
</dbReference>
<dbReference type="PROSITE" id="PS00867">
    <property type="entry name" value="CPSASE_2"/>
    <property type="match status" value="1"/>
</dbReference>
<dbReference type="PANTHER" id="PTHR48095">
    <property type="entry name" value="PYRUVATE CARBOXYLASE SUBUNIT A"/>
    <property type="match status" value="1"/>
</dbReference>
<dbReference type="AlphaFoldDB" id="A0A0G4JRJ7"/>
<dbReference type="Pfam" id="PF02786">
    <property type="entry name" value="CPSase_L_D2"/>
    <property type="match status" value="1"/>
</dbReference>
<evidence type="ECO:0000256" key="8">
    <source>
        <dbReference type="ARBA" id="ARBA00022723"/>
    </source>
</evidence>
<reference evidence="23" key="1">
    <citation type="submission" date="2015-01" db="EMBL/GenBank/DDBJ databases">
        <authorList>
            <person name="Paterson Steve"/>
        </authorList>
    </citation>
    <scope>NUCLEOTIDE SEQUENCE [LARGE SCALE GENOMIC DNA]</scope>
    <source>
        <strain evidence="23">OBR1</strain>
    </source>
</reference>
<dbReference type="InterPro" id="IPR016185">
    <property type="entry name" value="PreATP-grasp_dom_sf"/>
</dbReference>
<keyword evidence="11 18" id="KW-0067">ATP-binding</keyword>
<feature type="domain" description="ATP-grasp" evidence="20">
    <location>
        <begin position="120"/>
        <end position="317"/>
    </location>
</feature>
<dbReference type="InterPro" id="IPR005481">
    <property type="entry name" value="BC-like_N"/>
</dbReference>
<dbReference type="GO" id="GO:0004075">
    <property type="term" value="F:biotin carboxylase activity"/>
    <property type="evidence" value="ECO:0007669"/>
    <property type="project" value="UniProtKB-EC"/>
</dbReference>
<keyword evidence="13 19" id="KW-0443">Lipid metabolism</keyword>
<evidence type="ECO:0000259" key="20">
    <source>
        <dbReference type="PROSITE" id="PS50975"/>
    </source>
</evidence>
<keyword evidence="10 19" id="KW-0276">Fatty acid metabolism</keyword>
<evidence type="ECO:0000256" key="6">
    <source>
        <dbReference type="ARBA" id="ARBA00022516"/>
    </source>
</evidence>
<keyword evidence="8" id="KW-0479">Metal-binding</keyword>
<evidence type="ECO:0000256" key="9">
    <source>
        <dbReference type="ARBA" id="ARBA00022741"/>
    </source>
</evidence>
<dbReference type="NCBIfam" id="NF006367">
    <property type="entry name" value="PRK08591.1"/>
    <property type="match status" value="1"/>
</dbReference>
<dbReference type="UniPathway" id="UPA00655">
    <property type="reaction ID" value="UER00711"/>
</dbReference>
<dbReference type="NCBIfam" id="TIGR00514">
    <property type="entry name" value="accC"/>
    <property type="match status" value="1"/>
</dbReference>
<keyword evidence="14 19" id="KW-0275">Fatty acid biosynthesis</keyword>
<evidence type="ECO:0000256" key="11">
    <source>
        <dbReference type="ARBA" id="ARBA00022840"/>
    </source>
</evidence>
<evidence type="ECO:0000256" key="14">
    <source>
        <dbReference type="ARBA" id="ARBA00023160"/>
    </source>
</evidence>
<dbReference type="STRING" id="1109412.BN1221_00778c"/>
<dbReference type="Gene3D" id="3.40.50.20">
    <property type="match status" value="1"/>
</dbReference>
<evidence type="ECO:0000256" key="17">
    <source>
        <dbReference type="ARBA" id="ARBA00048600"/>
    </source>
</evidence>
<gene>
    <name evidence="22" type="ORF">BN1221_00778c</name>
</gene>
<evidence type="ECO:0000259" key="21">
    <source>
        <dbReference type="PROSITE" id="PS50979"/>
    </source>
</evidence>
<evidence type="ECO:0000256" key="19">
    <source>
        <dbReference type="RuleBase" id="RU365063"/>
    </source>
</evidence>
<dbReference type="PROSITE" id="PS50979">
    <property type="entry name" value="BC"/>
    <property type="match status" value="1"/>
</dbReference>
<dbReference type="GO" id="GO:0006633">
    <property type="term" value="P:fatty acid biosynthetic process"/>
    <property type="evidence" value="ECO:0007669"/>
    <property type="project" value="UniProtKB-KW"/>
</dbReference>
<comment type="pathway">
    <text evidence="2 19">Lipid metabolism; malonyl-CoA biosynthesis; malonyl-CoA from acetyl-CoA: step 1/1.</text>
</comment>
<evidence type="ECO:0000256" key="13">
    <source>
        <dbReference type="ARBA" id="ARBA00023098"/>
    </source>
</evidence>
<dbReference type="OrthoDB" id="9763189at2"/>
<dbReference type="RefSeq" id="WP_048636202.1">
    <property type="nucleotide sequence ID" value="NZ_CGIG01000001.1"/>
</dbReference>
<evidence type="ECO:0000256" key="5">
    <source>
        <dbReference type="ARBA" id="ARBA00017242"/>
    </source>
</evidence>
<dbReference type="SMART" id="SM00878">
    <property type="entry name" value="Biotin_carb_C"/>
    <property type="match status" value="1"/>
</dbReference>
<dbReference type="SUPFAM" id="SSF56059">
    <property type="entry name" value="Glutathione synthetase ATP-binding domain-like"/>
    <property type="match status" value="1"/>
</dbReference>
<dbReference type="InterPro" id="IPR051602">
    <property type="entry name" value="ACC_Biotin_Carboxylase"/>
</dbReference>
<dbReference type="PROSITE" id="PS00866">
    <property type="entry name" value="CPSASE_1"/>
    <property type="match status" value="1"/>
</dbReference>
<dbReference type="PANTHER" id="PTHR48095:SF2">
    <property type="entry name" value="BIOTIN CARBOXYLASE, CHLOROPLASTIC"/>
    <property type="match status" value="1"/>
</dbReference>
<keyword evidence="15 19" id="KW-0092">Biotin</keyword>
<evidence type="ECO:0000256" key="3">
    <source>
        <dbReference type="ARBA" id="ARBA00011750"/>
    </source>
</evidence>
<feature type="domain" description="Biotin carboxylation" evidence="21">
    <location>
        <begin position="1"/>
        <end position="445"/>
    </location>
</feature>
<evidence type="ECO:0000313" key="22">
    <source>
        <dbReference type="EMBL" id="CPR14371.1"/>
    </source>
</evidence>
<evidence type="ECO:0000256" key="2">
    <source>
        <dbReference type="ARBA" id="ARBA00004956"/>
    </source>
</evidence>
<dbReference type="EMBL" id="CGIG01000001">
    <property type="protein sequence ID" value="CPR14371.1"/>
    <property type="molecule type" value="Genomic_DNA"/>
</dbReference>
<comment type="subunit">
    <text evidence="3 19">Acetyl-CoA carboxylase is a heterohexamer of biotin carboxyl carrier protein, biotin carboxylase and the two subunits of carboxyl transferase in a 2:2 complex.</text>
</comment>
<dbReference type="GO" id="GO:0046872">
    <property type="term" value="F:metal ion binding"/>
    <property type="evidence" value="ECO:0007669"/>
    <property type="project" value="UniProtKB-KW"/>
</dbReference>
<dbReference type="InterPro" id="IPR005482">
    <property type="entry name" value="Biotin_COase_C"/>
</dbReference>
<evidence type="ECO:0000256" key="4">
    <source>
        <dbReference type="ARBA" id="ARBA00013263"/>
    </source>
</evidence>
<dbReference type="InterPro" id="IPR013815">
    <property type="entry name" value="ATP_grasp_subdomain_1"/>
</dbReference>
<sequence length="462" mass="49100">MFTRILIANRGEIAQRIQRACHSLGIETVAVFSEADRDALYVRQADDAICIGPAAPRQSYLKGDVLIAAARLTGAQAIHPGYGFLSENADFAAQAEAAGLVFIGPASATIRTMGDKVLAKQTMRQAGVPCVPGGEGVIAGTAEAILAEARRIGFPLLIKAAAGGGGRGMRRVDDEAGVLAAVDVTRAEAGAAFGNAAVFMERYLAHPRHVEIQVLADHHGNAVWLGARDCSMQRRNQKVIEESPPPGIEPAVIAAIGERCVQACRMLGYRGAGTFEFLYEEGDFYFIEMNTRVQVEHPVTELTADVDIVQAQIRVAAGEPLPWRQSDIRCSGHAIECRINAEHPLSFMPSPGTLTHWVAPGGPGIRVDSHVFAGYTVPSCYDAMIGKIIAHGASRKEALARMRVALAETLVEGIETNIPLHRQLLVDPAFCAGGPDIHYLEGWLASAAAALILPGSGTLPPA</sequence>
<keyword evidence="12" id="KW-0460">Magnesium</keyword>
<evidence type="ECO:0000256" key="10">
    <source>
        <dbReference type="ARBA" id="ARBA00022832"/>
    </source>
</evidence>
<dbReference type="InterPro" id="IPR011761">
    <property type="entry name" value="ATP-grasp"/>
</dbReference>
<evidence type="ECO:0000256" key="18">
    <source>
        <dbReference type="PROSITE-ProRule" id="PRU00409"/>
    </source>
</evidence>
<accession>A0A0G4JRJ7</accession>
<dbReference type="EC" id="6.3.4.14" evidence="4 19"/>
<dbReference type="FunFam" id="3.40.50.20:FF:000010">
    <property type="entry name" value="Propionyl-CoA carboxylase subunit alpha"/>
    <property type="match status" value="1"/>
</dbReference>
<evidence type="ECO:0000256" key="12">
    <source>
        <dbReference type="ARBA" id="ARBA00022842"/>
    </source>
</evidence>
<dbReference type="Gene3D" id="3.30.1490.20">
    <property type="entry name" value="ATP-grasp fold, A domain"/>
    <property type="match status" value="1"/>
</dbReference>
<dbReference type="SUPFAM" id="SSF52440">
    <property type="entry name" value="PreATP-grasp domain"/>
    <property type="match status" value="1"/>
</dbReference>
<dbReference type="InterPro" id="IPR011764">
    <property type="entry name" value="Biotin_carboxylation_dom"/>
</dbReference>
<name>A0A0G4JRJ7_9GAMM</name>
<dbReference type="InterPro" id="IPR011054">
    <property type="entry name" value="Rudment_hybrid_motif"/>
</dbReference>
<dbReference type="GO" id="GO:0005524">
    <property type="term" value="F:ATP binding"/>
    <property type="evidence" value="ECO:0007669"/>
    <property type="project" value="UniProtKB-UniRule"/>
</dbReference>
<evidence type="ECO:0000313" key="23">
    <source>
        <dbReference type="Proteomes" id="UP000044377"/>
    </source>
</evidence>